<comment type="cofactor">
    <cofactor evidence="1">
        <name>Fe cation</name>
        <dbReference type="ChEBI" id="CHEBI:24875"/>
    </cofactor>
</comment>
<reference evidence="7 8" key="1">
    <citation type="submission" date="2015-11" db="EMBL/GenBank/DDBJ databases">
        <title>Aspergillus lentulus strain IFM 54703T.</title>
        <authorList>
            <person name="Kusuya Y."/>
            <person name="Sakai K."/>
            <person name="Kamei K."/>
            <person name="Takahashi H."/>
            <person name="Yaguchi T."/>
        </authorList>
    </citation>
    <scope>NUCLEOTIDE SEQUENCE [LARGE SCALE GENOMIC DNA]</scope>
    <source>
        <strain evidence="7 8">IFM 54703</strain>
    </source>
</reference>
<dbReference type="PANTHER" id="PTHR20883:SF41">
    <property type="entry name" value="IRON_ALPHA-KETOGLUTARATE-DEPENDENT DIOXYGENASE ASQJ"/>
    <property type="match status" value="1"/>
</dbReference>
<dbReference type="Pfam" id="PF05721">
    <property type="entry name" value="PhyH"/>
    <property type="match status" value="1"/>
</dbReference>
<evidence type="ECO:0000256" key="4">
    <source>
        <dbReference type="ARBA" id="ARBA00022964"/>
    </source>
</evidence>
<name>A0AAN4PPF9_ASPLE</name>
<comment type="caution">
    <text evidence="7">The sequence shown here is derived from an EMBL/GenBank/DDBJ whole genome shotgun (WGS) entry which is preliminary data.</text>
</comment>
<dbReference type="GO" id="GO:0051213">
    <property type="term" value="F:dioxygenase activity"/>
    <property type="evidence" value="ECO:0007669"/>
    <property type="project" value="UniProtKB-KW"/>
</dbReference>
<evidence type="ECO:0000313" key="7">
    <source>
        <dbReference type="EMBL" id="GAQ10365.1"/>
    </source>
</evidence>
<evidence type="ECO:0000256" key="3">
    <source>
        <dbReference type="ARBA" id="ARBA00011738"/>
    </source>
</evidence>
<accession>A0AAN4PPF9</accession>
<dbReference type="SMR" id="A0AAN4PPF9"/>
<dbReference type="PANTHER" id="PTHR20883">
    <property type="entry name" value="PHYTANOYL-COA DIOXYGENASE DOMAIN CONTAINING 1"/>
    <property type="match status" value="1"/>
</dbReference>
<dbReference type="Gene3D" id="2.60.120.620">
    <property type="entry name" value="q2cbj1_9rhob like domain"/>
    <property type="match status" value="1"/>
</dbReference>
<dbReference type="SUPFAM" id="SSF51197">
    <property type="entry name" value="Clavaminate synthase-like"/>
    <property type="match status" value="1"/>
</dbReference>
<keyword evidence="4" id="KW-0223">Dioxygenase</keyword>
<dbReference type="Proteomes" id="UP000051487">
    <property type="component" value="Unassembled WGS sequence"/>
</dbReference>
<evidence type="ECO:0000256" key="2">
    <source>
        <dbReference type="ARBA" id="ARBA00005830"/>
    </source>
</evidence>
<sequence length="301" mass="33108">MTIENQTNTEIPRLSATTDSHNIWPTVEANGAAIIQNFLSLDVVERLNREVDPYVKIEPIPAAETKDHPNYVLSTTTRIVNVLTEFSKAYREDVLNNEVLHRISSDAFKVYGDYWVLMGAVMELAPTNPAQPLHRDMRYSHPVVNYLKHDAPATSINLLIALTPFTVENGATHVILGSHKWHDIGGASMEQTVRAVMNPGDALLITDNTVHCGGADTTGTETRRLLSLTMGISQLTPLESNFTVPRPVIESLTPLAQRLLGWGSQRSAAPRDIGLLTIRGKSIEKTMGLKSKQPLPGDGME</sequence>
<keyword evidence="6" id="KW-0408">Iron</keyword>
<dbReference type="EMBL" id="BCLY01000016">
    <property type="protein sequence ID" value="GAQ10365.1"/>
    <property type="molecule type" value="Genomic_DNA"/>
</dbReference>
<organism evidence="7 8">
    <name type="scientific">Aspergillus lentulus</name>
    <dbReference type="NCBI Taxonomy" id="293939"/>
    <lineage>
        <taxon>Eukaryota</taxon>
        <taxon>Fungi</taxon>
        <taxon>Dikarya</taxon>
        <taxon>Ascomycota</taxon>
        <taxon>Pezizomycotina</taxon>
        <taxon>Eurotiomycetes</taxon>
        <taxon>Eurotiomycetidae</taxon>
        <taxon>Eurotiales</taxon>
        <taxon>Aspergillaceae</taxon>
        <taxon>Aspergillus</taxon>
        <taxon>Aspergillus subgen. Fumigati</taxon>
    </lineage>
</organism>
<dbReference type="InterPro" id="IPR008775">
    <property type="entry name" value="Phytyl_CoA_dOase-like"/>
</dbReference>
<gene>
    <name evidence="7" type="ORF">ALT_7686</name>
</gene>
<evidence type="ECO:0000256" key="6">
    <source>
        <dbReference type="ARBA" id="ARBA00023004"/>
    </source>
</evidence>
<dbReference type="AlphaFoldDB" id="A0AAN4PPF9"/>
<comment type="similarity">
    <text evidence="2">Belongs to the PhyH family.</text>
</comment>
<keyword evidence="5" id="KW-0560">Oxidoreductase</keyword>
<protein>
    <submittedName>
        <fullName evidence="7">Verruculogen synthase</fullName>
    </submittedName>
</protein>
<evidence type="ECO:0000256" key="5">
    <source>
        <dbReference type="ARBA" id="ARBA00023002"/>
    </source>
</evidence>
<comment type="subunit">
    <text evidence="3">Homodimer.</text>
</comment>
<evidence type="ECO:0000256" key="1">
    <source>
        <dbReference type="ARBA" id="ARBA00001962"/>
    </source>
</evidence>
<evidence type="ECO:0000313" key="8">
    <source>
        <dbReference type="Proteomes" id="UP000051487"/>
    </source>
</evidence>
<proteinExistence type="inferred from homology"/>